<dbReference type="Proteomes" id="UP000054600">
    <property type="component" value="Unassembled WGS sequence"/>
</dbReference>
<dbReference type="InterPro" id="IPR036515">
    <property type="entry name" value="Transposase_17_sf"/>
</dbReference>
<evidence type="ECO:0000313" key="2">
    <source>
        <dbReference type="EMBL" id="KTD66063.1"/>
    </source>
</evidence>
<dbReference type="OrthoDB" id="274221at2"/>
<comment type="caution">
    <text evidence="2">The sequence shown here is derived from an EMBL/GenBank/DDBJ whole genome shotgun (WGS) entry which is preliminary data.</text>
</comment>
<dbReference type="InterPro" id="IPR002686">
    <property type="entry name" value="Transposase_17"/>
</dbReference>
<proteinExistence type="predicted"/>
<evidence type="ECO:0000313" key="3">
    <source>
        <dbReference type="Proteomes" id="UP000054600"/>
    </source>
</evidence>
<dbReference type="PATRIC" id="fig|1122169.6.peg.154"/>
<sequence>MLSEKAIPLAYFITFTCYGTWLHGEKPSSVDRFNNTPQTNFLPFNKKRSHLVKMKMSETPYSLDESRRSIVLNSIIKACKHRQWVLLAAHVRSNHVHLVIHTLLQPETIMNTIKSYASRHLNLMQLDGSRINRWTRHGSTRYLWNESEVESTIQYVINEQGLPMAVFENKNRILHTNY</sequence>
<dbReference type="GO" id="GO:0003677">
    <property type="term" value="F:DNA binding"/>
    <property type="evidence" value="ECO:0007669"/>
    <property type="project" value="InterPro"/>
</dbReference>
<dbReference type="SUPFAM" id="SSF143422">
    <property type="entry name" value="Transposase IS200-like"/>
    <property type="match status" value="1"/>
</dbReference>
<protein>
    <submittedName>
        <fullName evidence="2">Transposase IS200 like protein</fullName>
    </submittedName>
</protein>
<name>A0A0W0ZAI0_9GAMM</name>
<feature type="domain" description="Transposase IS200-like" evidence="1">
    <location>
        <begin position="6"/>
        <end position="160"/>
    </location>
</feature>
<organism evidence="2 3">
    <name type="scientific">Legionella shakespearei DSM 23087</name>
    <dbReference type="NCBI Taxonomy" id="1122169"/>
    <lineage>
        <taxon>Bacteria</taxon>
        <taxon>Pseudomonadati</taxon>
        <taxon>Pseudomonadota</taxon>
        <taxon>Gammaproteobacteria</taxon>
        <taxon>Legionellales</taxon>
        <taxon>Legionellaceae</taxon>
        <taxon>Legionella</taxon>
    </lineage>
</organism>
<dbReference type="Gene3D" id="3.30.70.1290">
    <property type="entry name" value="Transposase IS200-like"/>
    <property type="match status" value="1"/>
</dbReference>
<evidence type="ECO:0000259" key="1">
    <source>
        <dbReference type="SMART" id="SM01321"/>
    </source>
</evidence>
<dbReference type="GO" id="GO:0004803">
    <property type="term" value="F:transposase activity"/>
    <property type="evidence" value="ECO:0007669"/>
    <property type="project" value="InterPro"/>
</dbReference>
<reference evidence="2 3" key="1">
    <citation type="submission" date="2015-11" db="EMBL/GenBank/DDBJ databases">
        <title>Genomic analysis of 38 Legionella species identifies large and diverse effector repertoires.</title>
        <authorList>
            <person name="Burstein D."/>
            <person name="Amaro F."/>
            <person name="Zusman T."/>
            <person name="Lifshitz Z."/>
            <person name="Cohen O."/>
            <person name="Gilbert J.A."/>
            <person name="Pupko T."/>
            <person name="Shuman H.A."/>
            <person name="Segal G."/>
        </authorList>
    </citation>
    <scope>NUCLEOTIDE SEQUENCE [LARGE SCALE GENOMIC DNA]</scope>
    <source>
        <strain evidence="2 3">ATCC 49655</strain>
    </source>
</reference>
<dbReference type="GO" id="GO:0006313">
    <property type="term" value="P:DNA transposition"/>
    <property type="evidence" value="ECO:0007669"/>
    <property type="project" value="InterPro"/>
</dbReference>
<dbReference type="Pfam" id="PF01797">
    <property type="entry name" value="Y1_Tnp"/>
    <property type="match status" value="1"/>
</dbReference>
<keyword evidence="3" id="KW-1185">Reference proteome</keyword>
<dbReference type="EMBL" id="LNYW01000007">
    <property type="protein sequence ID" value="KTD66063.1"/>
    <property type="molecule type" value="Genomic_DNA"/>
</dbReference>
<dbReference type="STRING" id="1122169.Lsha_0139"/>
<dbReference type="AlphaFoldDB" id="A0A0W0ZAI0"/>
<accession>A0A0W0ZAI0</accession>
<dbReference type="eggNOG" id="COG1943">
    <property type="taxonomic scope" value="Bacteria"/>
</dbReference>
<gene>
    <name evidence="2" type="ORF">Lsha_0139</name>
</gene>
<dbReference type="SMART" id="SM01321">
    <property type="entry name" value="Y1_Tnp"/>
    <property type="match status" value="1"/>
</dbReference>
<dbReference type="RefSeq" id="WP_018577669.1">
    <property type="nucleotide sequence ID" value="NZ_KB892405.1"/>
</dbReference>